<sequence>MKYQLSPPSEVTVEMKQILNIIDLFDLDQLQRLLNHKNIFQKNQYLQQYLLNKIDYELENIVTEIQKNPVYDCTQLLKSIYDLMMITEIYWNGFLSYDHVINIIQYTDKLIVQDYCFSILINIHDSQFYEKNSKRIKQLIIIFQEHVNYLSSQKIELFDFYIQDPIKISFDIEYLEPTELDKSYEDLQKDEQNPTIISNQFKLRKILIEDDNQISALDSSRKLLNIQNQHFTPLLDIVKQRIIIKRGLQNNPQETKKIVILLHFKSIKLSKILNKFYEVNMYPFENYLKLFHKKIIDPSILIMLIDELKEKSDLDCFNNSEEIIKQLLQDVLSMKHKKQIQQYQGYPLEYNNLQIIDNICVKNESIVFANYNFLRQQTNAASQIIDQSYSTNNFIINKKLNTKTGF</sequence>
<dbReference type="Proteomes" id="UP000689195">
    <property type="component" value="Unassembled WGS sequence"/>
</dbReference>
<evidence type="ECO:0000313" key="1">
    <source>
        <dbReference type="EMBL" id="CAD8145665.1"/>
    </source>
</evidence>
<gene>
    <name evidence="1" type="ORF">PPENT_87.1.T0140360</name>
</gene>
<proteinExistence type="predicted"/>
<dbReference type="OrthoDB" id="325056at2759"/>
<keyword evidence="2" id="KW-1185">Reference proteome</keyword>
<dbReference type="EMBL" id="CAJJDO010000014">
    <property type="protein sequence ID" value="CAD8145665.1"/>
    <property type="molecule type" value="Genomic_DNA"/>
</dbReference>
<accession>A0A8S1SXE7</accession>
<protein>
    <submittedName>
        <fullName evidence="1">Uncharacterized protein</fullName>
    </submittedName>
</protein>
<evidence type="ECO:0000313" key="2">
    <source>
        <dbReference type="Proteomes" id="UP000689195"/>
    </source>
</evidence>
<name>A0A8S1SXE7_9CILI</name>
<reference evidence="1" key="1">
    <citation type="submission" date="2021-01" db="EMBL/GenBank/DDBJ databases">
        <authorList>
            <consortium name="Genoscope - CEA"/>
            <person name="William W."/>
        </authorList>
    </citation>
    <scope>NUCLEOTIDE SEQUENCE</scope>
</reference>
<dbReference type="AlphaFoldDB" id="A0A8S1SXE7"/>
<organism evidence="1 2">
    <name type="scientific">Paramecium pentaurelia</name>
    <dbReference type="NCBI Taxonomy" id="43138"/>
    <lineage>
        <taxon>Eukaryota</taxon>
        <taxon>Sar</taxon>
        <taxon>Alveolata</taxon>
        <taxon>Ciliophora</taxon>
        <taxon>Intramacronucleata</taxon>
        <taxon>Oligohymenophorea</taxon>
        <taxon>Peniculida</taxon>
        <taxon>Parameciidae</taxon>
        <taxon>Paramecium</taxon>
    </lineage>
</organism>
<comment type="caution">
    <text evidence="1">The sequence shown here is derived from an EMBL/GenBank/DDBJ whole genome shotgun (WGS) entry which is preliminary data.</text>
</comment>